<dbReference type="InterPro" id="IPR001623">
    <property type="entry name" value="DnaJ_domain"/>
</dbReference>
<dbReference type="GO" id="GO:0006620">
    <property type="term" value="P:post-translational protein targeting to endoplasmic reticulum membrane"/>
    <property type="evidence" value="ECO:0007669"/>
    <property type="project" value="TreeGrafter"/>
</dbReference>
<sequence>MNSRYSYDENNETWPVFILAILSVAVIPLTLQSIYEILFIKSKNSTTTIGSIDESNQISSNIKKFRSKNKKSKIFNKKNFILLIGWLFITSLIFKISTTEISSIPNPNNFDPYELLEIEYGTNEKDIKSHYKKLTIKYHPDKIRNKSDEEKKELEERFVLITKAYKALTDEITRENYEKYGHPDGPQQTLHGIALPKFLIEGKSSPFLLAIYIILIGLILPYFVNNWWKRTKSFTKKGIHNDSANLFVENLLNYKPSEIVKIETILKWLSQSKELKELLPSSKFTEENESNDEILEIFNKFFQKLELKHYELQIISKIPILIYGLIDISSSFRNTEITNVAIETLKHFIQRLTPSIKNELLQLPNVDVDVVDKTNIIRLSKLLKLSNDEIKSTLGIKSDDELIQTLSIAKKIPILKLIKAEFKVPGEKIVTPNSNAHISIKVLVKSPLHKGSNFVKKIPEIFLKEDESFEYLKDPFKIVNEQPILPKTYAPYFPVEKISNYIAYIIVQKDGKIADNPIFVQNLDLSNLELSQNQFENLENFKIGTFKIPFNQPTPNELGKYQFRVIIKSLDYFVPDLDFPVIMNVENPAKLEEIEYDIPDPDEDSIAGALAQLRGDKVNRIDDDYESDNDDDDESDLEDDEDFSDINTDTEDESEE</sequence>
<dbReference type="SUPFAM" id="SSF158702">
    <property type="entry name" value="Sec63 N-terminal domain-like"/>
    <property type="match status" value="1"/>
</dbReference>
<dbReference type="SUPFAM" id="SSF81296">
    <property type="entry name" value="E set domains"/>
    <property type="match status" value="1"/>
</dbReference>
<evidence type="ECO:0000256" key="2">
    <source>
        <dbReference type="SAM" id="Phobius"/>
    </source>
</evidence>
<feature type="transmembrane region" description="Helical" evidence="2">
    <location>
        <begin position="207"/>
        <end position="228"/>
    </location>
</feature>
<dbReference type="PRINTS" id="PR00625">
    <property type="entry name" value="JDOMAIN"/>
</dbReference>
<keyword evidence="2" id="KW-0812">Transmembrane</keyword>
<feature type="transmembrane region" description="Helical" evidence="2">
    <location>
        <begin position="80"/>
        <end position="98"/>
    </location>
</feature>
<dbReference type="Pfam" id="PF00226">
    <property type="entry name" value="DnaJ"/>
    <property type="match status" value="1"/>
</dbReference>
<dbReference type="GO" id="GO:0031207">
    <property type="term" value="C:Sec62/Sec63 complex"/>
    <property type="evidence" value="ECO:0007669"/>
    <property type="project" value="TreeGrafter"/>
</dbReference>
<feature type="region of interest" description="Disordered" evidence="1">
    <location>
        <begin position="617"/>
        <end position="656"/>
    </location>
</feature>
<evidence type="ECO:0000313" key="5">
    <source>
        <dbReference type="Proteomes" id="UP000769528"/>
    </source>
</evidence>
<dbReference type="AlphaFoldDB" id="A0A9P8P319"/>
<dbReference type="PROSITE" id="PS50076">
    <property type="entry name" value="DNAJ_2"/>
    <property type="match status" value="1"/>
</dbReference>
<keyword evidence="5" id="KW-1185">Reference proteome</keyword>
<protein>
    <recommendedName>
        <fullName evidence="3">J domain-containing protein</fullName>
    </recommendedName>
</protein>
<keyword evidence="2" id="KW-0472">Membrane</keyword>
<feature type="transmembrane region" description="Helical" evidence="2">
    <location>
        <begin position="14"/>
        <end position="35"/>
    </location>
</feature>
<feature type="domain" description="J" evidence="3">
    <location>
        <begin position="111"/>
        <end position="181"/>
    </location>
</feature>
<dbReference type="GO" id="GO:0003723">
    <property type="term" value="F:RNA binding"/>
    <property type="evidence" value="ECO:0007669"/>
    <property type="project" value="TreeGrafter"/>
</dbReference>
<dbReference type="InterPro" id="IPR014756">
    <property type="entry name" value="Ig_E-set"/>
</dbReference>
<feature type="compositionally biased region" description="Acidic residues" evidence="1">
    <location>
        <begin position="623"/>
        <end position="656"/>
    </location>
</feature>
<dbReference type="FunFam" id="1.10.287.110:FF:000039">
    <property type="entry name" value="Protein translocation complex component (Npl1)"/>
    <property type="match status" value="1"/>
</dbReference>
<dbReference type="SUPFAM" id="SSF46565">
    <property type="entry name" value="Chaperone J-domain"/>
    <property type="match status" value="1"/>
</dbReference>
<reference evidence="4" key="1">
    <citation type="journal article" date="2021" name="Open Biol.">
        <title>Shared evolutionary footprints suggest mitochondrial oxidative damage underlies multiple complex I losses in fungi.</title>
        <authorList>
            <person name="Schikora-Tamarit M.A."/>
            <person name="Marcet-Houben M."/>
            <person name="Nosek J."/>
            <person name="Gabaldon T."/>
        </authorList>
    </citation>
    <scope>NUCLEOTIDE SEQUENCE</scope>
    <source>
        <strain evidence="4">CBS6341</strain>
    </source>
</reference>
<dbReference type="Gene3D" id="1.10.287.110">
    <property type="entry name" value="DnaJ domain"/>
    <property type="match status" value="1"/>
</dbReference>
<evidence type="ECO:0000256" key="1">
    <source>
        <dbReference type="SAM" id="MobiDB-lite"/>
    </source>
</evidence>
<name>A0A9P8P319_9ASCO</name>
<dbReference type="EMBL" id="JAEUBF010001479">
    <property type="protein sequence ID" value="KAH3664312.1"/>
    <property type="molecule type" value="Genomic_DNA"/>
</dbReference>
<dbReference type="PANTHER" id="PTHR24075:SF0">
    <property type="entry name" value="TRANSLOCATION PROTEIN SEC63 HOMOLOG"/>
    <property type="match status" value="1"/>
</dbReference>
<keyword evidence="2" id="KW-1133">Transmembrane helix</keyword>
<dbReference type="SMART" id="SM00271">
    <property type="entry name" value="DnaJ"/>
    <property type="match status" value="1"/>
</dbReference>
<reference evidence="4" key="2">
    <citation type="submission" date="2021-01" db="EMBL/GenBank/DDBJ databases">
        <authorList>
            <person name="Schikora-Tamarit M.A."/>
        </authorList>
    </citation>
    <scope>NUCLEOTIDE SEQUENCE</scope>
    <source>
        <strain evidence="4">CBS6341</strain>
    </source>
</reference>
<organism evidence="4 5">
    <name type="scientific">Wickerhamomyces mucosus</name>
    <dbReference type="NCBI Taxonomy" id="1378264"/>
    <lineage>
        <taxon>Eukaryota</taxon>
        <taxon>Fungi</taxon>
        <taxon>Dikarya</taxon>
        <taxon>Ascomycota</taxon>
        <taxon>Saccharomycotina</taxon>
        <taxon>Saccharomycetes</taxon>
        <taxon>Phaffomycetales</taxon>
        <taxon>Wickerhamomycetaceae</taxon>
        <taxon>Wickerhamomyces</taxon>
    </lineage>
</organism>
<accession>A0A9P8P319</accession>
<evidence type="ECO:0000259" key="3">
    <source>
        <dbReference type="PROSITE" id="PS50076"/>
    </source>
</evidence>
<dbReference type="OrthoDB" id="1734229at2759"/>
<dbReference type="CDD" id="cd06257">
    <property type="entry name" value="DnaJ"/>
    <property type="match status" value="1"/>
</dbReference>
<evidence type="ECO:0000313" key="4">
    <source>
        <dbReference type="EMBL" id="KAH3664312.1"/>
    </source>
</evidence>
<dbReference type="PANTHER" id="PTHR24075">
    <property type="entry name" value="SEC63 DOMAIN-CONTAINING"/>
    <property type="match status" value="1"/>
</dbReference>
<proteinExistence type="predicted"/>
<dbReference type="InterPro" id="IPR036869">
    <property type="entry name" value="J_dom_sf"/>
</dbReference>
<gene>
    <name evidence="4" type="ORF">WICMUC_005840</name>
</gene>
<dbReference type="GO" id="GO:0006614">
    <property type="term" value="P:SRP-dependent cotranslational protein targeting to membrane"/>
    <property type="evidence" value="ECO:0007669"/>
    <property type="project" value="TreeGrafter"/>
</dbReference>
<comment type="caution">
    <text evidence="4">The sequence shown here is derived from an EMBL/GenBank/DDBJ whole genome shotgun (WGS) entry which is preliminary data.</text>
</comment>
<dbReference type="Proteomes" id="UP000769528">
    <property type="component" value="Unassembled WGS sequence"/>
</dbReference>
<dbReference type="GO" id="GO:0008320">
    <property type="term" value="F:protein transmembrane transporter activity"/>
    <property type="evidence" value="ECO:0007669"/>
    <property type="project" value="TreeGrafter"/>
</dbReference>